<reference evidence="2 3" key="1">
    <citation type="submission" date="2023-04" db="EMBL/GenBank/DDBJ databases">
        <title>Bacteria Genome Submission.</title>
        <authorList>
            <person name="Isaac P."/>
        </authorList>
    </citation>
    <scope>NUCLEOTIDE SEQUENCE [LARGE SCALE GENOMIC DNA]</scope>
    <source>
        <strain evidence="2 3">SampleS7P1</strain>
    </source>
</reference>
<evidence type="ECO:0000313" key="2">
    <source>
        <dbReference type="EMBL" id="WGX76264.1"/>
    </source>
</evidence>
<dbReference type="EMBL" id="CP124685">
    <property type="protein sequence ID" value="WGX76264.1"/>
    <property type="molecule type" value="Genomic_DNA"/>
</dbReference>
<name>A0ABY8R400_PARBF</name>
<proteinExistence type="predicted"/>
<accession>A0ABY8R400</accession>
<keyword evidence="1" id="KW-0812">Transmembrane</keyword>
<dbReference type="Proteomes" id="UP001239169">
    <property type="component" value="Chromosome"/>
</dbReference>
<keyword evidence="1" id="KW-0472">Membrane</keyword>
<organism evidence="2 3">
    <name type="scientific">Paraclostridium bifermentans</name>
    <name type="common">Clostridium bifermentans</name>
    <dbReference type="NCBI Taxonomy" id="1490"/>
    <lineage>
        <taxon>Bacteria</taxon>
        <taxon>Bacillati</taxon>
        <taxon>Bacillota</taxon>
        <taxon>Clostridia</taxon>
        <taxon>Peptostreptococcales</taxon>
        <taxon>Peptostreptococcaceae</taxon>
        <taxon>Paraclostridium</taxon>
    </lineage>
</organism>
<evidence type="ECO:0000256" key="1">
    <source>
        <dbReference type="SAM" id="Phobius"/>
    </source>
</evidence>
<keyword evidence="1" id="KW-1133">Transmembrane helix</keyword>
<keyword evidence="3" id="KW-1185">Reference proteome</keyword>
<feature type="transmembrane region" description="Helical" evidence="1">
    <location>
        <begin position="62"/>
        <end position="82"/>
    </location>
</feature>
<evidence type="ECO:0000313" key="3">
    <source>
        <dbReference type="Proteomes" id="UP001239169"/>
    </source>
</evidence>
<feature type="transmembrane region" description="Helical" evidence="1">
    <location>
        <begin position="89"/>
        <end position="107"/>
    </location>
</feature>
<gene>
    <name evidence="2" type="ORF">QJS64_02620</name>
</gene>
<sequence length="114" mass="13884">MLRSELMSRLIIGISTFVEYFIFIRILNCLEERRYEKRYLDIVFLLIGVLDSIILFSRETQYYGFITNLKWISFILFIKLNYKISNFKVILYYLTYTTATYITWQLLDNIVFLL</sequence>
<protein>
    <recommendedName>
        <fullName evidence="4">Sensor histidine kinase</fullName>
    </recommendedName>
</protein>
<evidence type="ECO:0008006" key="4">
    <source>
        <dbReference type="Google" id="ProtNLM"/>
    </source>
</evidence>
<feature type="transmembrane region" description="Helical" evidence="1">
    <location>
        <begin position="39"/>
        <end position="56"/>
    </location>
</feature>
<feature type="transmembrane region" description="Helical" evidence="1">
    <location>
        <begin position="6"/>
        <end position="27"/>
    </location>
</feature>